<dbReference type="GO" id="GO:0016747">
    <property type="term" value="F:acyltransferase activity, transferring groups other than amino-acyl groups"/>
    <property type="evidence" value="ECO:0007669"/>
    <property type="project" value="InterPro"/>
</dbReference>
<dbReference type="Pfam" id="PF13302">
    <property type="entry name" value="Acetyltransf_3"/>
    <property type="match status" value="1"/>
</dbReference>
<dbReference type="SUPFAM" id="SSF55729">
    <property type="entry name" value="Acyl-CoA N-acyltransferases (Nat)"/>
    <property type="match status" value="1"/>
</dbReference>
<reference evidence="3" key="1">
    <citation type="submission" date="2016-11" db="EMBL/GenBank/DDBJ databases">
        <authorList>
            <person name="Varghese N."/>
            <person name="Submissions S."/>
        </authorList>
    </citation>
    <scope>NUCLEOTIDE SEQUENCE [LARGE SCALE GENOMIC DNA]</scope>
    <source>
        <strain evidence="3">DSM 28223</strain>
    </source>
</reference>
<evidence type="ECO:0000313" key="2">
    <source>
        <dbReference type="EMBL" id="SHH42068.1"/>
    </source>
</evidence>
<dbReference type="EMBL" id="FQWM01000005">
    <property type="protein sequence ID" value="SHH42068.1"/>
    <property type="molecule type" value="Genomic_DNA"/>
</dbReference>
<gene>
    <name evidence="2" type="ORF">SAMN04488044_2495</name>
</gene>
<evidence type="ECO:0000259" key="1">
    <source>
        <dbReference type="Pfam" id="PF13302"/>
    </source>
</evidence>
<protein>
    <submittedName>
        <fullName evidence="2">Acetyltransferase (GNAT) domain-containing protein</fullName>
    </submittedName>
</protein>
<proteinExistence type="predicted"/>
<dbReference type="OrthoDB" id="6293260at2"/>
<keyword evidence="3" id="KW-1185">Reference proteome</keyword>
<dbReference type="InterPro" id="IPR016181">
    <property type="entry name" value="Acyl_CoA_acyltransferase"/>
</dbReference>
<dbReference type="Proteomes" id="UP000184211">
    <property type="component" value="Unassembled WGS sequence"/>
</dbReference>
<feature type="domain" description="N-acetyltransferase" evidence="1">
    <location>
        <begin position="33"/>
        <end position="155"/>
    </location>
</feature>
<dbReference type="STRING" id="870908.SAMN04488044_2495"/>
<name>A0A1M5SUY3_9RHOB</name>
<evidence type="ECO:0000313" key="3">
    <source>
        <dbReference type="Proteomes" id="UP000184211"/>
    </source>
</evidence>
<dbReference type="RefSeq" id="WP_072793364.1">
    <property type="nucleotide sequence ID" value="NZ_FQWM01000005.1"/>
</dbReference>
<dbReference type="AlphaFoldDB" id="A0A1M5SUY3"/>
<dbReference type="InterPro" id="IPR051531">
    <property type="entry name" value="N-acetyltransferase"/>
</dbReference>
<dbReference type="PANTHER" id="PTHR43792">
    <property type="entry name" value="GNAT FAMILY, PUTATIVE (AFU_ORTHOLOGUE AFUA_3G00765)-RELATED-RELATED"/>
    <property type="match status" value="1"/>
</dbReference>
<keyword evidence="2" id="KW-0808">Transferase</keyword>
<sequence length="173" mass="18657">MITDFETSRLRVRNWKDVLSNGMAPRWLEKGLAQLLTPKVLEHLPPSLQLSGGKSEIADWVALQAGEGETYLVQDRHSGALLGLLILAAFGESPAPIQLHIGYLLAEEAWGKGIATELVAGLVKGLPEGRNITVMGGVGHDNPGSAKVLERSGFTISDDHSSEDTQMFVLHKP</sequence>
<dbReference type="InterPro" id="IPR000182">
    <property type="entry name" value="GNAT_dom"/>
</dbReference>
<organism evidence="2 3">
    <name type="scientific">Cognatishimia maritima</name>
    <dbReference type="NCBI Taxonomy" id="870908"/>
    <lineage>
        <taxon>Bacteria</taxon>
        <taxon>Pseudomonadati</taxon>
        <taxon>Pseudomonadota</taxon>
        <taxon>Alphaproteobacteria</taxon>
        <taxon>Rhodobacterales</taxon>
        <taxon>Paracoccaceae</taxon>
        <taxon>Cognatishimia</taxon>
    </lineage>
</organism>
<dbReference type="Gene3D" id="3.40.630.30">
    <property type="match status" value="1"/>
</dbReference>
<accession>A0A1M5SUY3</accession>